<keyword evidence="4" id="KW-0732">Signal</keyword>
<dbReference type="EMBL" id="JADXDR010000093">
    <property type="protein sequence ID" value="KAI7839839.1"/>
    <property type="molecule type" value="Genomic_DNA"/>
</dbReference>
<evidence type="ECO:0000256" key="2">
    <source>
        <dbReference type="ARBA" id="ARBA00007664"/>
    </source>
</evidence>
<dbReference type="PROSITE" id="PS50240">
    <property type="entry name" value="TRYPSIN_DOM"/>
    <property type="match status" value="1"/>
</dbReference>
<protein>
    <recommendedName>
        <fullName evidence="9">Peptidase S1 domain-containing protein</fullName>
    </recommendedName>
</protein>
<dbReference type="CDD" id="cd00190">
    <property type="entry name" value="Tryp_SPc"/>
    <property type="match status" value="1"/>
</dbReference>
<keyword evidence="5" id="KW-1015">Disulfide bond</keyword>
<dbReference type="InterPro" id="IPR043504">
    <property type="entry name" value="Peptidase_S1_PA_chymotrypsin"/>
</dbReference>
<keyword evidence="7" id="KW-0720">Serine protease</keyword>
<dbReference type="AlphaFoldDB" id="A0AAD5H0T2"/>
<proteinExistence type="inferred from homology"/>
<dbReference type="FunFam" id="2.40.10.10:FF:000054">
    <property type="entry name" value="Complement C1r subcomponent"/>
    <property type="match status" value="1"/>
</dbReference>
<dbReference type="Gene3D" id="2.40.10.10">
    <property type="entry name" value="Trypsin-like serine proteases"/>
    <property type="match status" value="2"/>
</dbReference>
<accession>A0AAD5H0T2</accession>
<reference evidence="10" key="1">
    <citation type="submission" date="2020-11" db="EMBL/GenBank/DDBJ databases">
        <title>Chlorella ohadii genome sequencing and assembly.</title>
        <authorList>
            <person name="Murik O."/>
            <person name="Treves H."/>
            <person name="Kedem I."/>
            <person name="Shotland Y."/>
            <person name="Kaplan A."/>
        </authorList>
    </citation>
    <scope>NUCLEOTIDE SEQUENCE</scope>
    <source>
        <strain evidence="10">1</strain>
    </source>
</reference>
<dbReference type="InterPro" id="IPR009030">
    <property type="entry name" value="Growth_fac_rcpt_cys_sf"/>
</dbReference>
<sequence>MVNGVCVWCNDKLCDTCGATPAICETCVSFESDRNYGVKNDRPVYKDPATGKCKPCVGQLRSSGCLACNGQGRCSKCDDGFVLVNGACKKCKGGAECTACRPDSQQCTKCTDGYGFASPANKTCVPCATAGCNACPDFRTCTKCQEPMYLSRRNTCEECTEPFCDVCNRDGQCTSCSLVIDMEHGAYTLVGKTCKPCGVRDCERCVAGKPGICGVPQGGFYIADGGRKCVSCGNDCTACKDAQTCTQCENLSQVGGKCTRCEDPRCKDCTGNAAVCRTCKDARHVPDPNTKRCRLKVPPQKVGVMPAPGSGPGPRSRRLMGAPARDTSASATASAGSSKERPRPAIIGGQPAQKDRFPWAAQLRINDKSNLWPQFCGASLVHRQVLLTAAHCVVDNDAFGQWQPLEMSLPQIRLGAYQMNTGQYQERYGKWVLPHPLYRLTAIGWGYVDDQQTDPKVLMEVALPMVAQAQCQTAYPGQPWQAQFCAGDRFTKDTCQGDSGGPLFLKGANSTADMLVGVTSWGEGCAAGYPGVYSDVAYARKWIDASIQYLVSQEAAGRFPPAEPSK</sequence>
<dbReference type="InterPro" id="IPR009003">
    <property type="entry name" value="Peptidase_S1_PA"/>
</dbReference>
<comment type="similarity">
    <text evidence="2">Belongs to the peptidase S1 family.</text>
</comment>
<keyword evidence="11" id="KW-1185">Reference proteome</keyword>
<dbReference type="PANTHER" id="PTHR24276">
    <property type="entry name" value="POLYSERASE-RELATED"/>
    <property type="match status" value="1"/>
</dbReference>
<feature type="compositionally biased region" description="Low complexity" evidence="8">
    <location>
        <begin position="327"/>
        <end position="337"/>
    </location>
</feature>
<evidence type="ECO:0000256" key="8">
    <source>
        <dbReference type="SAM" id="MobiDB-lite"/>
    </source>
</evidence>
<keyword evidence="7" id="KW-0645">Protease</keyword>
<dbReference type="GO" id="GO:0005576">
    <property type="term" value="C:extracellular region"/>
    <property type="evidence" value="ECO:0007669"/>
    <property type="project" value="UniProtKB-SubCell"/>
</dbReference>
<dbReference type="InterPro" id="IPR001254">
    <property type="entry name" value="Trypsin_dom"/>
</dbReference>
<gene>
    <name evidence="10" type="ORF">COHA_006424</name>
</gene>
<evidence type="ECO:0000256" key="7">
    <source>
        <dbReference type="RuleBase" id="RU363034"/>
    </source>
</evidence>
<dbReference type="GO" id="GO:0004252">
    <property type="term" value="F:serine-type endopeptidase activity"/>
    <property type="evidence" value="ECO:0007669"/>
    <property type="project" value="InterPro"/>
</dbReference>
<keyword evidence="3" id="KW-0964">Secreted</keyword>
<evidence type="ECO:0000259" key="9">
    <source>
        <dbReference type="PROSITE" id="PS50240"/>
    </source>
</evidence>
<dbReference type="SUPFAM" id="SSF57184">
    <property type="entry name" value="Growth factor receptor domain"/>
    <property type="match status" value="2"/>
</dbReference>
<comment type="caution">
    <text evidence="10">The sequence shown here is derived from an EMBL/GenBank/DDBJ whole genome shotgun (WGS) entry which is preliminary data.</text>
</comment>
<organism evidence="10 11">
    <name type="scientific">Chlorella ohadii</name>
    <dbReference type="NCBI Taxonomy" id="2649997"/>
    <lineage>
        <taxon>Eukaryota</taxon>
        <taxon>Viridiplantae</taxon>
        <taxon>Chlorophyta</taxon>
        <taxon>core chlorophytes</taxon>
        <taxon>Trebouxiophyceae</taxon>
        <taxon>Chlorellales</taxon>
        <taxon>Chlorellaceae</taxon>
        <taxon>Chlorella clade</taxon>
        <taxon>Chlorella</taxon>
    </lineage>
</organism>
<evidence type="ECO:0000313" key="10">
    <source>
        <dbReference type="EMBL" id="KAI7839839.1"/>
    </source>
</evidence>
<evidence type="ECO:0000256" key="3">
    <source>
        <dbReference type="ARBA" id="ARBA00022525"/>
    </source>
</evidence>
<dbReference type="InterPro" id="IPR006212">
    <property type="entry name" value="Furin_repeat"/>
</dbReference>
<feature type="region of interest" description="Disordered" evidence="8">
    <location>
        <begin position="301"/>
        <end position="351"/>
    </location>
</feature>
<comment type="subcellular location">
    <subcellularLocation>
        <location evidence="1">Secreted</location>
    </subcellularLocation>
</comment>
<keyword evidence="7" id="KW-0378">Hydrolase</keyword>
<dbReference type="InterPro" id="IPR001314">
    <property type="entry name" value="Peptidase_S1A"/>
</dbReference>
<evidence type="ECO:0000313" key="11">
    <source>
        <dbReference type="Proteomes" id="UP001205105"/>
    </source>
</evidence>
<evidence type="ECO:0000256" key="4">
    <source>
        <dbReference type="ARBA" id="ARBA00022729"/>
    </source>
</evidence>
<keyword evidence="6" id="KW-0325">Glycoprotein</keyword>
<dbReference type="Gene3D" id="2.10.220.10">
    <property type="entry name" value="Hormone Receptor, Insulin-like Growth Factor Receptor 1, Chain A, domain 2"/>
    <property type="match status" value="1"/>
</dbReference>
<name>A0AAD5H0T2_9CHLO</name>
<dbReference type="SMART" id="SM00261">
    <property type="entry name" value="FU"/>
    <property type="match status" value="3"/>
</dbReference>
<dbReference type="GO" id="GO:0006508">
    <property type="term" value="P:proteolysis"/>
    <property type="evidence" value="ECO:0007669"/>
    <property type="project" value="UniProtKB-KW"/>
</dbReference>
<evidence type="ECO:0000256" key="1">
    <source>
        <dbReference type="ARBA" id="ARBA00004613"/>
    </source>
</evidence>
<dbReference type="InterPro" id="IPR033116">
    <property type="entry name" value="TRYPSIN_SER"/>
</dbReference>
<evidence type="ECO:0000256" key="5">
    <source>
        <dbReference type="ARBA" id="ARBA00023157"/>
    </source>
</evidence>
<dbReference type="PRINTS" id="PR00722">
    <property type="entry name" value="CHYMOTRYPSIN"/>
</dbReference>
<dbReference type="InterPro" id="IPR050430">
    <property type="entry name" value="Peptidase_S1"/>
</dbReference>
<dbReference type="Proteomes" id="UP001205105">
    <property type="component" value="Unassembled WGS sequence"/>
</dbReference>
<dbReference type="PANTHER" id="PTHR24276:SF98">
    <property type="entry name" value="FI18310P1-RELATED"/>
    <property type="match status" value="1"/>
</dbReference>
<dbReference type="InterPro" id="IPR018114">
    <property type="entry name" value="TRYPSIN_HIS"/>
</dbReference>
<dbReference type="SMART" id="SM00020">
    <property type="entry name" value="Tryp_SPc"/>
    <property type="match status" value="1"/>
</dbReference>
<dbReference type="SUPFAM" id="SSF50494">
    <property type="entry name" value="Trypsin-like serine proteases"/>
    <property type="match status" value="1"/>
</dbReference>
<dbReference type="PROSITE" id="PS00135">
    <property type="entry name" value="TRYPSIN_SER"/>
    <property type="match status" value="1"/>
</dbReference>
<dbReference type="Pfam" id="PF00089">
    <property type="entry name" value="Trypsin"/>
    <property type="match status" value="2"/>
</dbReference>
<feature type="domain" description="Peptidase S1" evidence="9">
    <location>
        <begin position="346"/>
        <end position="548"/>
    </location>
</feature>
<evidence type="ECO:0000256" key="6">
    <source>
        <dbReference type="ARBA" id="ARBA00023180"/>
    </source>
</evidence>
<dbReference type="PROSITE" id="PS00134">
    <property type="entry name" value="TRYPSIN_HIS"/>
    <property type="match status" value="1"/>
</dbReference>